<keyword evidence="3" id="KW-1185">Reference proteome</keyword>
<dbReference type="Proteomes" id="UP001337681">
    <property type="component" value="Unassembled WGS sequence"/>
</dbReference>
<evidence type="ECO:0000313" key="3">
    <source>
        <dbReference type="Proteomes" id="UP001337681"/>
    </source>
</evidence>
<evidence type="ECO:0000313" key="2">
    <source>
        <dbReference type="EMBL" id="MEE1885352.1"/>
    </source>
</evidence>
<proteinExistence type="predicted"/>
<accession>A0ABU7H219</accession>
<sequence length="154" mass="17980">MKPQFIAKLIYYNAVYKLESKNPNESKSAKKYINNELKKLKKLFDNNLEFYKYYRTNNTFIDDQLFVRGKNDIILNLDTFYFETDHSFSTIGDYKSGKILANDLIPMIRLFSYFHASSSIVIIFIALLLNVYNAKFPKVVVFVCQPSPIGLVVF</sequence>
<keyword evidence="1" id="KW-0812">Transmembrane</keyword>
<reference evidence="2 3" key="1">
    <citation type="submission" date="2024-01" db="EMBL/GenBank/DDBJ databases">
        <title>Pedobacter sp. nov., isolated from oil-contaminated soil.</title>
        <authorList>
            <person name="Le N.T.T."/>
        </authorList>
    </citation>
    <scope>NUCLEOTIDE SEQUENCE [LARGE SCALE GENOMIC DNA]</scope>
    <source>
        <strain evidence="2 3">VNH31</strain>
    </source>
</reference>
<gene>
    <name evidence="2" type="ORF">VRU49_07965</name>
</gene>
<dbReference type="InterPro" id="IPR018534">
    <property type="entry name" value="Tet_reg_excision_RteC"/>
</dbReference>
<name>A0ABU7H219_9SPHI</name>
<feature type="transmembrane region" description="Helical" evidence="1">
    <location>
        <begin position="110"/>
        <end position="132"/>
    </location>
</feature>
<keyword evidence="1" id="KW-1133">Transmembrane helix</keyword>
<protein>
    <submittedName>
        <fullName evidence="2">RteC domain-containing protein</fullName>
    </submittedName>
</protein>
<keyword evidence="1" id="KW-0472">Membrane</keyword>
<organism evidence="2 3">
    <name type="scientific">Pedobacter flavus</name>
    <dbReference type="NCBI Taxonomy" id="3113906"/>
    <lineage>
        <taxon>Bacteria</taxon>
        <taxon>Pseudomonadati</taxon>
        <taxon>Bacteroidota</taxon>
        <taxon>Sphingobacteriia</taxon>
        <taxon>Sphingobacteriales</taxon>
        <taxon>Sphingobacteriaceae</taxon>
        <taxon>Pedobacter</taxon>
    </lineage>
</organism>
<dbReference type="RefSeq" id="WP_330146922.1">
    <property type="nucleotide sequence ID" value="NZ_JAZDQU010000002.1"/>
</dbReference>
<evidence type="ECO:0000256" key="1">
    <source>
        <dbReference type="SAM" id="Phobius"/>
    </source>
</evidence>
<dbReference type="Pfam" id="PF09357">
    <property type="entry name" value="RteC"/>
    <property type="match status" value="1"/>
</dbReference>
<comment type="caution">
    <text evidence="2">The sequence shown here is derived from an EMBL/GenBank/DDBJ whole genome shotgun (WGS) entry which is preliminary data.</text>
</comment>
<dbReference type="EMBL" id="JAZDQU010000002">
    <property type="protein sequence ID" value="MEE1885352.1"/>
    <property type="molecule type" value="Genomic_DNA"/>
</dbReference>